<evidence type="ECO:0000313" key="3">
    <source>
        <dbReference type="Proteomes" id="UP000634011"/>
    </source>
</evidence>
<sequence length="89" mass="10172">MIISNTNKATDFSKSIPRLLKRSDKIYSSDQDIESLKREILMTSKKKDEKKTQASQQPAGVKALQEKNEREEVAGRHKNDGQKHFKGAR</sequence>
<dbReference type="RefSeq" id="WP_186913325.1">
    <property type="nucleotide sequence ID" value="NZ_JACOFV010000014.1"/>
</dbReference>
<proteinExistence type="predicted"/>
<evidence type="ECO:0000313" key="2">
    <source>
        <dbReference type="EMBL" id="MBC3863381.1"/>
    </source>
</evidence>
<feature type="region of interest" description="Disordered" evidence="1">
    <location>
        <begin position="44"/>
        <end position="89"/>
    </location>
</feature>
<gene>
    <name evidence="2" type="ORF">H8K32_14850</name>
</gene>
<accession>A0A923KQY3</accession>
<organism evidence="2 3">
    <name type="scientific">Undibacterium jejuense</name>
    <dbReference type="NCBI Taxonomy" id="1344949"/>
    <lineage>
        <taxon>Bacteria</taxon>
        <taxon>Pseudomonadati</taxon>
        <taxon>Pseudomonadota</taxon>
        <taxon>Betaproteobacteria</taxon>
        <taxon>Burkholderiales</taxon>
        <taxon>Oxalobacteraceae</taxon>
        <taxon>Undibacterium</taxon>
    </lineage>
</organism>
<reference evidence="2" key="1">
    <citation type="submission" date="2020-08" db="EMBL/GenBank/DDBJ databases">
        <title>Novel species isolated from subtropical streams in China.</title>
        <authorList>
            <person name="Lu H."/>
        </authorList>
    </citation>
    <scope>NUCLEOTIDE SEQUENCE</scope>
    <source>
        <strain evidence="2">KACC 12607</strain>
    </source>
</reference>
<keyword evidence="3" id="KW-1185">Reference proteome</keyword>
<dbReference type="AlphaFoldDB" id="A0A923KQY3"/>
<dbReference type="EMBL" id="JACOFV010000014">
    <property type="protein sequence ID" value="MBC3863381.1"/>
    <property type="molecule type" value="Genomic_DNA"/>
</dbReference>
<protein>
    <submittedName>
        <fullName evidence="2">Uncharacterized protein</fullName>
    </submittedName>
</protein>
<dbReference type="Proteomes" id="UP000634011">
    <property type="component" value="Unassembled WGS sequence"/>
</dbReference>
<evidence type="ECO:0000256" key="1">
    <source>
        <dbReference type="SAM" id="MobiDB-lite"/>
    </source>
</evidence>
<name>A0A923KQY3_9BURK</name>
<feature type="compositionally biased region" description="Basic and acidic residues" evidence="1">
    <location>
        <begin position="64"/>
        <end position="83"/>
    </location>
</feature>
<comment type="caution">
    <text evidence="2">The sequence shown here is derived from an EMBL/GenBank/DDBJ whole genome shotgun (WGS) entry which is preliminary data.</text>
</comment>